<comment type="similarity">
    <text evidence="2 7">Belongs to the glycosyl hydrolase 37 family.</text>
</comment>
<dbReference type="PANTHER" id="PTHR23403">
    <property type="entry name" value="TREHALASE"/>
    <property type="match status" value="1"/>
</dbReference>
<dbReference type="Proteomes" id="UP000301870">
    <property type="component" value="Unplaced"/>
</dbReference>
<dbReference type="Gene3D" id="1.50.10.10">
    <property type="match status" value="2"/>
</dbReference>
<comment type="catalytic activity">
    <reaction evidence="1 7">
        <text>alpha,alpha-trehalose + H2O = alpha-D-glucose + beta-D-glucose</text>
        <dbReference type="Rhea" id="RHEA:32675"/>
        <dbReference type="ChEBI" id="CHEBI:15377"/>
        <dbReference type="ChEBI" id="CHEBI:15903"/>
        <dbReference type="ChEBI" id="CHEBI:16551"/>
        <dbReference type="ChEBI" id="CHEBI:17925"/>
        <dbReference type="EC" id="3.2.1.28"/>
    </reaction>
</comment>
<dbReference type="SUPFAM" id="SSF48208">
    <property type="entry name" value="Six-hairpin glycosidases"/>
    <property type="match status" value="2"/>
</dbReference>
<dbReference type="OrthoDB" id="3542292at2759"/>
<evidence type="ECO:0000256" key="6">
    <source>
        <dbReference type="ARBA" id="ARBA00023295"/>
    </source>
</evidence>
<feature type="chain" id="PRO_5039949282" description="Trehalase" evidence="8">
    <location>
        <begin position="18"/>
        <end position="1181"/>
    </location>
</feature>
<feature type="signal peptide" evidence="8">
    <location>
        <begin position="1"/>
        <end position="17"/>
    </location>
</feature>
<dbReference type="InterPro" id="IPR001661">
    <property type="entry name" value="Glyco_hydro_37"/>
</dbReference>
<evidence type="ECO:0000313" key="10">
    <source>
        <dbReference type="RefSeq" id="XP_022834551.1"/>
    </source>
</evidence>
<evidence type="ECO:0000256" key="2">
    <source>
        <dbReference type="ARBA" id="ARBA00005615"/>
    </source>
</evidence>
<evidence type="ECO:0000256" key="7">
    <source>
        <dbReference type="RuleBase" id="RU361180"/>
    </source>
</evidence>
<dbReference type="InterPro" id="IPR012341">
    <property type="entry name" value="6hp_glycosidase-like_sf"/>
</dbReference>
<dbReference type="RefSeq" id="XP_022834551.1">
    <property type="nucleotide sequence ID" value="XM_022978783.1"/>
</dbReference>
<dbReference type="EC" id="3.2.1.28" evidence="3 7"/>
<protein>
    <recommendedName>
        <fullName evidence="4 7">Trehalase</fullName>
        <ecNumber evidence="3 7">3.2.1.28</ecNumber>
    </recommendedName>
    <alternativeName>
        <fullName evidence="7">Alpha-trehalose glucohydrolase</fullName>
    </alternativeName>
</protein>
<dbReference type="PROSITE" id="PS00927">
    <property type="entry name" value="TREHALASE_1"/>
    <property type="match status" value="1"/>
</dbReference>
<dbReference type="InterPro" id="IPR008928">
    <property type="entry name" value="6-hairpin_glycosidase_sf"/>
</dbReference>
<dbReference type="PROSITE" id="PS00928">
    <property type="entry name" value="TREHALASE_2"/>
    <property type="match status" value="1"/>
</dbReference>
<keyword evidence="8" id="KW-0732">Signal</keyword>
<evidence type="ECO:0000313" key="9">
    <source>
        <dbReference type="Proteomes" id="UP000301870"/>
    </source>
</evidence>
<keyword evidence="5 7" id="KW-0378">Hydrolase</keyword>
<dbReference type="KEGG" id="sliu:111362209"/>
<proteinExistence type="inferred from homology"/>
<dbReference type="GO" id="GO:0005993">
    <property type="term" value="P:trehalose catabolic process"/>
    <property type="evidence" value="ECO:0007669"/>
    <property type="project" value="TreeGrafter"/>
</dbReference>
<dbReference type="PANTHER" id="PTHR23403:SF1">
    <property type="entry name" value="TREHALASE"/>
    <property type="match status" value="1"/>
</dbReference>
<dbReference type="GO" id="GO:0004555">
    <property type="term" value="F:alpha,alpha-trehalase activity"/>
    <property type="evidence" value="ECO:0007669"/>
    <property type="project" value="UniProtKB-EC"/>
</dbReference>
<evidence type="ECO:0000256" key="3">
    <source>
        <dbReference type="ARBA" id="ARBA00012757"/>
    </source>
</evidence>
<accession>A0A9J7EN28</accession>
<name>A0A9J7EN28_SPOLT</name>
<keyword evidence="9" id="KW-1185">Reference proteome</keyword>
<evidence type="ECO:0000256" key="1">
    <source>
        <dbReference type="ARBA" id="ARBA00001576"/>
    </source>
</evidence>
<dbReference type="PRINTS" id="PR00744">
    <property type="entry name" value="GLHYDRLASE37"/>
</dbReference>
<organism evidence="9 10">
    <name type="scientific">Spodoptera litura</name>
    <name type="common">Asian cotton leafworm</name>
    <dbReference type="NCBI Taxonomy" id="69820"/>
    <lineage>
        <taxon>Eukaryota</taxon>
        <taxon>Metazoa</taxon>
        <taxon>Ecdysozoa</taxon>
        <taxon>Arthropoda</taxon>
        <taxon>Hexapoda</taxon>
        <taxon>Insecta</taxon>
        <taxon>Pterygota</taxon>
        <taxon>Neoptera</taxon>
        <taxon>Endopterygota</taxon>
        <taxon>Lepidoptera</taxon>
        <taxon>Glossata</taxon>
        <taxon>Ditrysia</taxon>
        <taxon>Noctuoidea</taxon>
        <taxon>Noctuidae</taxon>
        <taxon>Amphipyrinae</taxon>
        <taxon>Spodoptera</taxon>
    </lineage>
</organism>
<reference evidence="10" key="1">
    <citation type="submission" date="2025-08" db="UniProtKB">
        <authorList>
            <consortium name="RefSeq"/>
        </authorList>
    </citation>
    <scope>IDENTIFICATION</scope>
    <source>
        <strain evidence="10">Ishihara</strain>
        <tissue evidence="10">Whole body</tissue>
    </source>
</reference>
<evidence type="ECO:0000256" key="4">
    <source>
        <dbReference type="ARBA" id="ARBA00019905"/>
    </source>
</evidence>
<dbReference type="Pfam" id="PF01204">
    <property type="entry name" value="Trehalase"/>
    <property type="match status" value="2"/>
</dbReference>
<evidence type="ECO:0000256" key="5">
    <source>
        <dbReference type="ARBA" id="ARBA00022801"/>
    </source>
</evidence>
<evidence type="ECO:0000256" key="8">
    <source>
        <dbReference type="SAM" id="SignalP"/>
    </source>
</evidence>
<dbReference type="AlphaFoldDB" id="A0A9J7EN28"/>
<gene>
    <name evidence="10" type="primary">LOC111362209</name>
</gene>
<dbReference type="InterPro" id="IPR018232">
    <property type="entry name" value="Glyco_hydro_37_CS"/>
</dbReference>
<sequence>MRVFPFLLAATIMLADCADILPACRKRVYCNSELLHLVLLNRVHEDPKEFIDLRMNYDENKTLSDFEKLLNSNNNDLSKDKLKEFVNEYFSTDSGVEKWIPPDFNSDPEFLNGIEDETLRDFAKSIHNFWPHLAIKVKDDVVQNSDRYSLIPVTHGFYTPGGLFTEMYYWDCYWIVKGLLVSGMQESAKGVIENLFELVDKLGHVPAGNRWYYERHSQPPLLTEMVATYYSHTNDTEFIRNNIEYLETEIKFWSTERSFNITKDGKNYTVLRYFVPGARPRPYSYYFDSELIEDSSEQYSIEILNGIWSAFESGWDFSSRWFINPVANASAYPRKNTRTMYFIPVDLNAIIANAIQHIANFHTDLMNTDKAHTYAQLAQQWRDTIQSVFWNEEDGIWYDYDLINHTQRKYFYTSNFAPLWQSAVGLDFVKDKEEKILDYLVNSEALDYPGGVPISIIDSGEQWDFPNMIPSSVSVVVDALEYIGTDEAKDIAFKIAEKYFRACQVSFRQYNALCQKNNVERIGECGDGGRCPSQVGFGWSNSLVLEFLMKYKNMTASDLSDLVAITPLAPYSESPNNSVVNSFAIVNFIIILVITCKNLLNSMFKICLPRYVPLYPVLGLLGACAHAINIVSVCNSSIYCAGDLLHTVQFARIFPDSKTFVDLKLTHTQDVTLANFKNLMKQTRNNPNREQVLAFVDANFIEGDELLNWNPPDFDPHPPILKQIVDPKLKQFAQDIVSIWPNLGRKVSPDVDKNSDQYSFIYVPNGFIVPGGRFKELYYWDSYWIIRGLLISNMTQTAKGMIENFLYLVDKLGYIPNGSRIYYLGRSQPPLLSLMVHDYYTTTGDVTWLEQIVDTVERELYYWLEKKKMTVNVNGKQYRLLRYISDEEDKGPRPESYYEDYANSRVLSEDKREEFYKEMKSAAESGWDFSSRWFVNAKNVTTDNLTDVHTSRILPVDLNAMFAGALQIMGDLRYQLKDRRSAQKWWSLAKYWRVAIENVLWDPDDGVWYDYDTTAKSRKKQFYASCATPLWANAVETSSAPTYASHLVTYLQSNSALSFPGGIPTSLLHTGEQWDFPNAWPPLQSIMIGGLDKSGNEEAKELAREQVAIWIRANYIGYTKWQKMFEKYSCVQPGDHGGGGEYSVQSGFGWTNGIVLELLQRYGKELRLDEGNDGLPTVRMV</sequence>
<keyword evidence="6 7" id="KW-0326">Glycosidase</keyword>
<dbReference type="GeneID" id="111362209"/>